<dbReference type="GO" id="GO:0140359">
    <property type="term" value="F:ABC-type transporter activity"/>
    <property type="evidence" value="ECO:0007669"/>
    <property type="project" value="InterPro"/>
</dbReference>
<dbReference type="Gramene" id="OBART07G05940.1">
    <property type="protein sequence ID" value="OBART07G05940.1"/>
    <property type="gene ID" value="OBART07G05940"/>
</dbReference>
<dbReference type="Gene3D" id="3.40.50.300">
    <property type="entry name" value="P-loop containing nucleotide triphosphate hydrolases"/>
    <property type="match status" value="1"/>
</dbReference>
<feature type="transmembrane region" description="Helical" evidence="7">
    <location>
        <begin position="410"/>
        <end position="437"/>
    </location>
</feature>
<feature type="transmembrane region" description="Helical" evidence="7">
    <location>
        <begin position="558"/>
        <end position="579"/>
    </location>
</feature>
<dbReference type="SUPFAM" id="SSF52540">
    <property type="entry name" value="P-loop containing nucleoside triphosphate hydrolases"/>
    <property type="match status" value="1"/>
</dbReference>
<evidence type="ECO:0000313" key="9">
    <source>
        <dbReference type="EnsemblPlants" id="OBART07G05940.1"/>
    </source>
</evidence>
<keyword evidence="10" id="KW-1185">Reference proteome</keyword>
<dbReference type="Pfam" id="PF01061">
    <property type="entry name" value="ABC2_membrane"/>
    <property type="match status" value="1"/>
</dbReference>
<reference evidence="9" key="1">
    <citation type="journal article" date="2009" name="Rice">
        <title>De Novo Next Generation Sequencing of Plant Genomes.</title>
        <authorList>
            <person name="Rounsley S."/>
            <person name="Marri P.R."/>
            <person name="Yu Y."/>
            <person name="He R."/>
            <person name="Sisneros N."/>
            <person name="Goicoechea J.L."/>
            <person name="Lee S.J."/>
            <person name="Angelova A."/>
            <person name="Kudrna D."/>
            <person name="Luo M."/>
            <person name="Affourtit J."/>
            <person name="Desany B."/>
            <person name="Knight J."/>
            <person name="Niazi F."/>
            <person name="Egholm M."/>
            <person name="Wing R.A."/>
        </authorList>
    </citation>
    <scope>NUCLEOTIDE SEQUENCE [LARGE SCALE GENOMIC DNA]</scope>
    <source>
        <strain evidence="9">cv. IRGC 105608</strain>
    </source>
</reference>
<sequence>MATRHVGDLEAAAHGGGRFGFTGGLEFTGLTYTVTKKQRGAGGEWEKKEVDLLHEVTGYAPKGCVTAGTRGVSGGERRRVSIGVDIIHGPALLFLDEPTSGLDSTSAHSVVEKVRDIACAGSTVVLTIHQPSSRILQLLDHLVILARGQLMYSGAPREVAAHLGRMGRRVPKGESSIEHLLDVIQEYDQSEFGVAALAEFCLTGLKPPKLAADGISTVSSIPPTPLLAGEEDFDHSLRSQHSRSPWSGAAQFTPSRRPKKDPEIVMGTPTPLSMSAYTVSEGDYRTPPPPPRHAAAIAATATLGGQRGKFANTYGGEVWVLMRRNFTNIWRTPELFLSRLMVLVAMGVLMATMFTKPRDDDQGVTERLSFFVFTVCVLFFSSNDAVPAFIQERFIFIRETSHNAYRASAYVVAGVVTYLPFLLLQSAAYAAIVWFALRLHGQFLYFLVMLYASLLSTNSFVVFISSVVPNFILGYAAVIAFTALFFLFCGYFLDSHSIPVGWKWMNTISTMKYPYEGLLMNEFQGGRVFSSHPPPAPPLTGDIILEHLKISTAEDRKWWMVLYLMGWAVFYRVLFYLVLRFASKNKRK</sequence>
<dbReference type="GO" id="GO:0016020">
    <property type="term" value="C:membrane"/>
    <property type="evidence" value="ECO:0007669"/>
    <property type="project" value="UniProtKB-SubCell"/>
</dbReference>
<evidence type="ECO:0000313" key="10">
    <source>
        <dbReference type="Proteomes" id="UP000026960"/>
    </source>
</evidence>
<feature type="region of interest" description="Disordered" evidence="6">
    <location>
        <begin position="229"/>
        <end position="267"/>
    </location>
</feature>
<reference evidence="9" key="2">
    <citation type="submission" date="2015-03" db="UniProtKB">
        <authorList>
            <consortium name="EnsemblPlants"/>
        </authorList>
    </citation>
    <scope>IDENTIFICATION</scope>
</reference>
<evidence type="ECO:0000256" key="7">
    <source>
        <dbReference type="SAM" id="Phobius"/>
    </source>
</evidence>
<dbReference type="eggNOG" id="KOG0061">
    <property type="taxonomic scope" value="Eukaryota"/>
</dbReference>
<name>A0A0D3GN85_9ORYZ</name>
<dbReference type="InterPro" id="IPR050352">
    <property type="entry name" value="ABCG_transporters"/>
</dbReference>
<keyword evidence="3 7" id="KW-0812">Transmembrane</keyword>
<keyword evidence="4 7" id="KW-1133">Transmembrane helix</keyword>
<feature type="transmembrane region" description="Helical" evidence="7">
    <location>
        <begin position="443"/>
        <end position="464"/>
    </location>
</feature>
<comment type="subcellular location">
    <subcellularLocation>
        <location evidence="1">Membrane</location>
        <topology evidence="1">Multi-pass membrane protein</topology>
    </subcellularLocation>
</comment>
<dbReference type="Proteomes" id="UP000026960">
    <property type="component" value="Chromosome 7"/>
</dbReference>
<evidence type="ECO:0000256" key="6">
    <source>
        <dbReference type="SAM" id="MobiDB-lite"/>
    </source>
</evidence>
<dbReference type="AlphaFoldDB" id="A0A0D3GN85"/>
<evidence type="ECO:0000259" key="8">
    <source>
        <dbReference type="Pfam" id="PF01061"/>
    </source>
</evidence>
<keyword evidence="2" id="KW-0813">Transport</keyword>
<dbReference type="EnsemblPlants" id="OBART07G05940.1">
    <property type="protein sequence ID" value="OBART07G05940.1"/>
    <property type="gene ID" value="OBART07G05940"/>
</dbReference>
<keyword evidence="5 7" id="KW-0472">Membrane</keyword>
<dbReference type="InterPro" id="IPR027417">
    <property type="entry name" value="P-loop_NTPase"/>
</dbReference>
<dbReference type="PANTHER" id="PTHR48041:SF20">
    <property type="entry name" value="ABC TRANSPORTER G FAMILY MEMBER STR2"/>
    <property type="match status" value="1"/>
</dbReference>
<evidence type="ECO:0000256" key="3">
    <source>
        <dbReference type="ARBA" id="ARBA00022692"/>
    </source>
</evidence>
<evidence type="ECO:0000256" key="4">
    <source>
        <dbReference type="ARBA" id="ARBA00022989"/>
    </source>
</evidence>
<feature type="domain" description="ABC-2 type transporter transmembrane" evidence="8">
    <location>
        <begin position="317"/>
        <end position="523"/>
    </location>
</feature>
<dbReference type="InterPro" id="IPR013525">
    <property type="entry name" value="ABC2_TM"/>
</dbReference>
<feature type="compositionally biased region" description="Polar residues" evidence="6">
    <location>
        <begin position="242"/>
        <end position="254"/>
    </location>
</feature>
<feature type="transmembrane region" description="Helical" evidence="7">
    <location>
        <begin position="471"/>
        <end position="493"/>
    </location>
</feature>
<organism evidence="9">
    <name type="scientific">Oryza barthii</name>
    <dbReference type="NCBI Taxonomy" id="65489"/>
    <lineage>
        <taxon>Eukaryota</taxon>
        <taxon>Viridiplantae</taxon>
        <taxon>Streptophyta</taxon>
        <taxon>Embryophyta</taxon>
        <taxon>Tracheophyta</taxon>
        <taxon>Spermatophyta</taxon>
        <taxon>Magnoliopsida</taxon>
        <taxon>Liliopsida</taxon>
        <taxon>Poales</taxon>
        <taxon>Poaceae</taxon>
        <taxon>BOP clade</taxon>
        <taxon>Oryzoideae</taxon>
        <taxon>Oryzeae</taxon>
        <taxon>Oryzinae</taxon>
        <taxon>Oryza</taxon>
    </lineage>
</organism>
<proteinExistence type="predicted"/>
<dbReference type="HOGENOM" id="CLU_000604_57_8_1"/>
<evidence type="ECO:0000256" key="2">
    <source>
        <dbReference type="ARBA" id="ARBA00022448"/>
    </source>
</evidence>
<accession>A0A0D3GN85</accession>
<dbReference type="PANTHER" id="PTHR48041">
    <property type="entry name" value="ABC TRANSPORTER G FAMILY MEMBER 28"/>
    <property type="match status" value="1"/>
</dbReference>
<dbReference type="PaxDb" id="65489-OBART07G05940.1"/>
<feature type="transmembrane region" description="Helical" evidence="7">
    <location>
        <begin position="367"/>
        <end position="390"/>
    </location>
</feature>
<protein>
    <recommendedName>
        <fullName evidence="8">ABC-2 type transporter transmembrane domain-containing protein</fullName>
    </recommendedName>
</protein>
<feature type="transmembrane region" description="Helical" evidence="7">
    <location>
        <begin position="336"/>
        <end position="355"/>
    </location>
</feature>
<evidence type="ECO:0000256" key="1">
    <source>
        <dbReference type="ARBA" id="ARBA00004141"/>
    </source>
</evidence>
<dbReference type="STRING" id="65489.A0A0D3GN85"/>
<evidence type="ECO:0000256" key="5">
    <source>
        <dbReference type="ARBA" id="ARBA00023136"/>
    </source>
</evidence>